<dbReference type="Pfam" id="PF00535">
    <property type="entry name" value="Glycos_transf_2"/>
    <property type="match status" value="1"/>
</dbReference>
<dbReference type="InterPro" id="IPR029044">
    <property type="entry name" value="Nucleotide-diphossugar_trans"/>
</dbReference>
<dbReference type="CDD" id="cd00761">
    <property type="entry name" value="Glyco_tranf_GTA_type"/>
    <property type="match status" value="1"/>
</dbReference>
<evidence type="ECO:0000313" key="3">
    <source>
        <dbReference type="Proteomes" id="UP000700059"/>
    </source>
</evidence>
<dbReference type="Gene3D" id="3.90.550.10">
    <property type="entry name" value="Spore Coat Polysaccharide Biosynthesis Protein SpsA, Chain A"/>
    <property type="match status" value="1"/>
</dbReference>
<reference evidence="2 3" key="1">
    <citation type="submission" date="2021-08" db="EMBL/GenBank/DDBJ databases">
        <title>Helicobacter spp. isolated from feces of Anatolian Ground Squirrel (Spermophilus xanthoprymnus) in Turkey.</title>
        <authorList>
            <person name="Aydin F."/>
            <person name="Abay S."/>
            <person name="Kayman T."/>
            <person name="Karakaya E."/>
            <person name="Saticioglu I.B."/>
        </authorList>
    </citation>
    <scope>NUCLEOTIDE SEQUENCE [LARGE SCALE GENOMIC DNA]</scope>
    <source>
        <strain evidence="2 3">Faydin-H70</strain>
    </source>
</reference>
<dbReference type="InterPro" id="IPR001173">
    <property type="entry name" value="Glyco_trans_2-like"/>
</dbReference>
<evidence type="ECO:0000313" key="2">
    <source>
        <dbReference type="EMBL" id="MBX7490429.1"/>
    </source>
</evidence>
<gene>
    <name evidence="2" type="ORF">K4G57_02915</name>
</gene>
<organism evidence="2 3">
    <name type="scientific">Helicobacter turcicus</name>
    <dbReference type="NCBI Taxonomy" id="2867412"/>
    <lineage>
        <taxon>Bacteria</taxon>
        <taxon>Pseudomonadati</taxon>
        <taxon>Campylobacterota</taxon>
        <taxon>Epsilonproteobacteria</taxon>
        <taxon>Campylobacterales</taxon>
        <taxon>Helicobacteraceae</taxon>
        <taxon>Helicobacter</taxon>
    </lineage>
</organism>
<protein>
    <submittedName>
        <fullName evidence="2">Glycosyltransferase</fullName>
    </submittedName>
</protein>
<dbReference type="Proteomes" id="UP000700059">
    <property type="component" value="Unassembled WGS sequence"/>
</dbReference>
<sequence>MEQVGDVQVGDVKVSIIIPVYNTEKYIAEALESCINQTLQEIEIIVVDDCGSDRSIEIAQEYANKDSRIKIIKNVENQKLMLARFEGAKVAKADYYVFGF</sequence>
<comment type="caution">
    <text evidence="2">The sequence shown here is derived from an EMBL/GenBank/DDBJ whole genome shotgun (WGS) entry which is preliminary data.</text>
</comment>
<name>A0ABS7JM12_9HELI</name>
<dbReference type="RefSeq" id="WP_221531697.1">
    <property type="nucleotide sequence ID" value="NZ_JAIGYP010000003.1"/>
</dbReference>
<dbReference type="SUPFAM" id="SSF53448">
    <property type="entry name" value="Nucleotide-diphospho-sugar transferases"/>
    <property type="match status" value="1"/>
</dbReference>
<dbReference type="PANTHER" id="PTHR22916:SF3">
    <property type="entry name" value="UDP-GLCNAC:BETAGAL BETA-1,3-N-ACETYLGLUCOSAMINYLTRANSFERASE-LIKE PROTEIN 1"/>
    <property type="match status" value="1"/>
</dbReference>
<dbReference type="EMBL" id="JAIGYQ010000003">
    <property type="protein sequence ID" value="MBX7490429.1"/>
    <property type="molecule type" value="Genomic_DNA"/>
</dbReference>
<feature type="domain" description="Glycosyltransferase 2-like" evidence="1">
    <location>
        <begin position="15"/>
        <end position="98"/>
    </location>
</feature>
<evidence type="ECO:0000259" key="1">
    <source>
        <dbReference type="Pfam" id="PF00535"/>
    </source>
</evidence>
<accession>A0ABS7JM12</accession>
<keyword evidence="3" id="KW-1185">Reference proteome</keyword>
<proteinExistence type="predicted"/>
<dbReference type="PANTHER" id="PTHR22916">
    <property type="entry name" value="GLYCOSYLTRANSFERASE"/>
    <property type="match status" value="1"/>
</dbReference>